<comment type="caution">
    <text evidence="2">The sequence shown here is derived from an EMBL/GenBank/DDBJ whole genome shotgun (WGS) entry which is preliminary data.</text>
</comment>
<dbReference type="AlphaFoldDB" id="A0A086SVD5"/>
<evidence type="ECO:0000313" key="3">
    <source>
        <dbReference type="Proteomes" id="UP000029964"/>
    </source>
</evidence>
<dbReference type="Proteomes" id="UP000029964">
    <property type="component" value="Unassembled WGS sequence"/>
</dbReference>
<evidence type="ECO:0000256" key="1">
    <source>
        <dbReference type="SAM" id="MobiDB-lite"/>
    </source>
</evidence>
<protein>
    <submittedName>
        <fullName evidence="2">Uncharacterized protein</fullName>
    </submittedName>
</protein>
<dbReference type="HOGENOM" id="CLU_2960164_0_0_1"/>
<evidence type="ECO:0000313" key="2">
    <source>
        <dbReference type="EMBL" id="KFH41067.1"/>
    </source>
</evidence>
<feature type="region of interest" description="Disordered" evidence="1">
    <location>
        <begin position="1"/>
        <end position="39"/>
    </location>
</feature>
<dbReference type="OrthoDB" id="932129at2759"/>
<keyword evidence="3" id="KW-1185">Reference proteome</keyword>
<accession>A0A086SVD5</accession>
<sequence length="59" mass="6744">MASSIKSALPSRLKSGEKDDQDSNYEERHHGKTRSHMASTSRFPFPLLPYCRTMVPLCF</sequence>
<dbReference type="EMBL" id="JPKY01000148">
    <property type="protein sequence ID" value="KFH41067.1"/>
    <property type="molecule type" value="Genomic_DNA"/>
</dbReference>
<name>A0A086SVD5_HAPC1</name>
<proteinExistence type="predicted"/>
<organism evidence="2 3">
    <name type="scientific">Hapsidospora chrysogenum (strain ATCC 11550 / CBS 779.69 / DSM 880 / IAM 14645 / JCM 23072 / IMI 49137)</name>
    <name type="common">Acremonium chrysogenum</name>
    <dbReference type="NCBI Taxonomy" id="857340"/>
    <lineage>
        <taxon>Eukaryota</taxon>
        <taxon>Fungi</taxon>
        <taxon>Dikarya</taxon>
        <taxon>Ascomycota</taxon>
        <taxon>Pezizomycotina</taxon>
        <taxon>Sordariomycetes</taxon>
        <taxon>Hypocreomycetidae</taxon>
        <taxon>Hypocreales</taxon>
        <taxon>Bionectriaceae</taxon>
        <taxon>Hapsidospora</taxon>
    </lineage>
</organism>
<gene>
    <name evidence="2" type="ORF">ACRE_082320</name>
</gene>
<reference evidence="3" key="1">
    <citation type="journal article" date="2014" name="Genome Announc.">
        <title>Genome sequence and annotation of Acremonium chrysogenum, producer of the beta-lactam antibiotic cephalosporin C.</title>
        <authorList>
            <person name="Terfehr D."/>
            <person name="Dahlmann T.A."/>
            <person name="Specht T."/>
            <person name="Zadra I."/>
            <person name="Kuernsteiner H."/>
            <person name="Kueck U."/>
        </authorList>
    </citation>
    <scope>NUCLEOTIDE SEQUENCE [LARGE SCALE GENOMIC DNA]</scope>
    <source>
        <strain evidence="3">ATCC 11550 / CBS 779.69 / DSM 880 / IAM 14645 / JCM 23072 / IMI 49137</strain>
    </source>
</reference>